<dbReference type="Proteomes" id="UP000887577">
    <property type="component" value="Unplaced"/>
</dbReference>
<accession>A0A914ZC41</accession>
<evidence type="ECO:0000313" key="2">
    <source>
        <dbReference type="WBParaSite" id="PSU_v2.g7814.t1"/>
    </source>
</evidence>
<sequence>MELNDAILEVIWSLLIRGLRTYCRVNRFNFSFCICPVAKLKARHRGDLECVLECKQWYVNQRDWLWAAAQFPNTIPVTTCRRCGHRYFQDDYLGYWR</sequence>
<organism evidence="1 2">
    <name type="scientific">Panagrolaimus superbus</name>
    <dbReference type="NCBI Taxonomy" id="310955"/>
    <lineage>
        <taxon>Eukaryota</taxon>
        <taxon>Metazoa</taxon>
        <taxon>Ecdysozoa</taxon>
        <taxon>Nematoda</taxon>
        <taxon>Chromadorea</taxon>
        <taxon>Rhabditida</taxon>
        <taxon>Tylenchina</taxon>
        <taxon>Panagrolaimomorpha</taxon>
        <taxon>Panagrolaimoidea</taxon>
        <taxon>Panagrolaimidae</taxon>
        <taxon>Panagrolaimus</taxon>
    </lineage>
</organism>
<keyword evidence="1" id="KW-1185">Reference proteome</keyword>
<name>A0A914ZC41_9BILA</name>
<reference evidence="2" key="1">
    <citation type="submission" date="2022-11" db="UniProtKB">
        <authorList>
            <consortium name="WormBaseParasite"/>
        </authorList>
    </citation>
    <scope>IDENTIFICATION</scope>
</reference>
<protein>
    <submittedName>
        <fullName evidence="2">Uncharacterized protein</fullName>
    </submittedName>
</protein>
<dbReference type="WBParaSite" id="PSU_v2.g7814.t1">
    <property type="protein sequence ID" value="PSU_v2.g7814.t1"/>
    <property type="gene ID" value="PSU_v2.g7814"/>
</dbReference>
<evidence type="ECO:0000313" key="1">
    <source>
        <dbReference type="Proteomes" id="UP000887577"/>
    </source>
</evidence>
<proteinExistence type="predicted"/>
<dbReference type="AlphaFoldDB" id="A0A914ZC41"/>